<accession>A0A6N9PYV7</accession>
<dbReference type="AlphaFoldDB" id="A0A6N9PYV7"/>
<evidence type="ECO:0000313" key="2">
    <source>
        <dbReference type="Proteomes" id="UP000448943"/>
    </source>
</evidence>
<organism evidence="1 2">
    <name type="scientific">Chengkuizengella marina</name>
    <dbReference type="NCBI Taxonomy" id="2507566"/>
    <lineage>
        <taxon>Bacteria</taxon>
        <taxon>Bacillati</taxon>
        <taxon>Bacillota</taxon>
        <taxon>Bacilli</taxon>
        <taxon>Bacillales</taxon>
        <taxon>Paenibacillaceae</taxon>
        <taxon>Chengkuizengella</taxon>
    </lineage>
</organism>
<dbReference type="EMBL" id="SIJB01000009">
    <property type="protein sequence ID" value="NBI28147.1"/>
    <property type="molecule type" value="Genomic_DNA"/>
</dbReference>
<reference evidence="1 2" key="1">
    <citation type="submission" date="2019-01" db="EMBL/GenBank/DDBJ databases">
        <title>Chengkuizengella sp. nov., isolated from deep-sea sediment of East Pacific Ocean.</title>
        <authorList>
            <person name="Yang J."/>
            <person name="Lai Q."/>
            <person name="Shao Z."/>
        </authorList>
    </citation>
    <scope>NUCLEOTIDE SEQUENCE [LARGE SCALE GENOMIC DNA]</scope>
    <source>
        <strain evidence="1 2">YPA3-1-1</strain>
    </source>
</reference>
<dbReference type="Proteomes" id="UP000448943">
    <property type="component" value="Unassembled WGS sequence"/>
</dbReference>
<gene>
    <name evidence="1" type="ORF">ERL59_04140</name>
</gene>
<name>A0A6N9PYV7_9BACL</name>
<sequence length="66" mass="7779">MIYKGNLGFIRKFLATYPEEVTVEKLLISAEKLKELFFETIEQNNILTIDEELIPLLNYIEKRNTS</sequence>
<evidence type="ECO:0000313" key="1">
    <source>
        <dbReference type="EMBL" id="NBI28147.1"/>
    </source>
</evidence>
<comment type="caution">
    <text evidence="1">The sequence shown here is derived from an EMBL/GenBank/DDBJ whole genome shotgun (WGS) entry which is preliminary data.</text>
</comment>
<protein>
    <submittedName>
        <fullName evidence="1">Uncharacterized protein</fullName>
    </submittedName>
</protein>
<keyword evidence="2" id="KW-1185">Reference proteome</keyword>
<proteinExistence type="predicted"/>